<dbReference type="Gene3D" id="3.40.710.10">
    <property type="entry name" value="DD-peptidase/beta-lactamase superfamily"/>
    <property type="match status" value="1"/>
</dbReference>
<comment type="caution">
    <text evidence="2">The sequence shown here is derived from an EMBL/GenBank/DDBJ whole genome shotgun (WGS) entry which is preliminary data.</text>
</comment>
<dbReference type="OrthoDB" id="5241551at2"/>
<evidence type="ECO:0000313" key="2">
    <source>
        <dbReference type="EMBL" id="RJT87185.1"/>
    </source>
</evidence>
<dbReference type="EMBL" id="QZVS01000091">
    <property type="protein sequence ID" value="RJT87185.1"/>
    <property type="molecule type" value="Genomic_DNA"/>
</dbReference>
<keyword evidence="3" id="KW-1185">Reference proteome</keyword>
<dbReference type="InterPro" id="IPR012338">
    <property type="entry name" value="Beta-lactam/transpept-like"/>
</dbReference>
<dbReference type="AlphaFoldDB" id="A0A3A5MDE9"/>
<dbReference type="InterPro" id="IPR001967">
    <property type="entry name" value="Peptidase_S11_N"/>
</dbReference>
<evidence type="ECO:0000313" key="3">
    <source>
        <dbReference type="Proteomes" id="UP000272015"/>
    </source>
</evidence>
<organism evidence="2 3">
    <name type="scientific">Cryobacterium melibiosiphilum</name>
    <dbReference type="NCBI Taxonomy" id="995039"/>
    <lineage>
        <taxon>Bacteria</taxon>
        <taxon>Bacillati</taxon>
        <taxon>Actinomycetota</taxon>
        <taxon>Actinomycetes</taxon>
        <taxon>Micrococcales</taxon>
        <taxon>Microbacteriaceae</taxon>
        <taxon>Cryobacterium</taxon>
    </lineage>
</organism>
<keyword evidence="2" id="KW-0645">Protease</keyword>
<dbReference type="RefSeq" id="WP_119975613.1">
    <property type="nucleotide sequence ID" value="NZ_JBHSQA010000008.1"/>
</dbReference>
<gene>
    <name evidence="2" type="ORF">D6T64_15635</name>
</gene>
<sequence>MPYYTRRETYRRRRIAVVSLVTVALVGIIYVGGTGLAPVPVAAATLTQPADATQPAVQPALPSFGSSAVGAVGFPGVLAASGSTGTVPIASITKMVTSLVILDAKPLSGDAPGPEITFTEVDIDFYYEALAEGGSVAPVVGGMQLSQREAMLAMLLASGNNYAESLIVWAYGSEQAYLSAAADWLAEHGLTGTVVADASGISSNSVSTTADLIELAKLVTANPALASMVAIPTIDLPVIGTVENTNTLLGPLPGVSDVTVTGMKTGTTDVAGSCLLFSADITVGSETVTVVGVVLNGESGLEVRQAVAALIESMAPGFQQVTLAEAGESFGQYSTAWGQSARVVAAEAASALVWSDTAITGTAAAESMQLGAVGDDIGSLDFLVGDQTVTVPLELETDLTDPGLGWRMGHPGELIDG</sequence>
<evidence type="ECO:0000259" key="1">
    <source>
        <dbReference type="Pfam" id="PF00768"/>
    </source>
</evidence>
<reference evidence="2 3" key="1">
    <citation type="submission" date="2018-09" db="EMBL/GenBank/DDBJ databases">
        <title>Novel species of Cryobacterium.</title>
        <authorList>
            <person name="Liu Q."/>
            <person name="Xin Y.-H."/>
        </authorList>
    </citation>
    <scope>NUCLEOTIDE SEQUENCE [LARGE SCALE GENOMIC DNA]</scope>
    <source>
        <strain evidence="2 3">Hh39</strain>
    </source>
</reference>
<dbReference type="Proteomes" id="UP000272015">
    <property type="component" value="Unassembled WGS sequence"/>
</dbReference>
<dbReference type="Pfam" id="PF00768">
    <property type="entry name" value="Peptidase_S11"/>
    <property type="match status" value="1"/>
</dbReference>
<name>A0A3A5MDE9_9MICO</name>
<proteinExistence type="predicted"/>
<keyword evidence="2" id="KW-0121">Carboxypeptidase</keyword>
<feature type="domain" description="Peptidase S11 D-alanyl-D-alanine carboxypeptidase A N-terminal" evidence="1">
    <location>
        <begin position="77"/>
        <end position="297"/>
    </location>
</feature>
<accession>A0A3A5MDE9</accession>
<keyword evidence="2" id="KW-0378">Hydrolase</keyword>
<dbReference type="GO" id="GO:0006508">
    <property type="term" value="P:proteolysis"/>
    <property type="evidence" value="ECO:0007669"/>
    <property type="project" value="InterPro"/>
</dbReference>
<dbReference type="SUPFAM" id="SSF56601">
    <property type="entry name" value="beta-lactamase/transpeptidase-like"/>
    <property type="match status" value="1"/>
</dbReference>
<dbReference type="GO" id="GO:0009002">
    <property type="term" value="F:serine-type D-Ala-D-Ala carboxypeptidase activity"/>
    <property type="evidence" value="ECO:0007669"/>
    <property type="project" value="InterPro"/>
</dbReference>
<protein>
    <submittedName>
        <fullName evidence="2">D-alanyl-D-alanine carboxypeptidase</fullName>
    </submittedName>
</protein>